<feature type="domain" description="RHS protein conserved region" evidence="4">
    <location>
        <begin position="1145"/>
        <end position="1181"/>
    </location>
</feature>
<evidence type="ECO:0000259" key="6">
    <source>
        <dbReference type="Pfam" id="PF25023"/>
    </source>
</evidence>
<comment type="caution">
    <text evidence="7">The sequence shown here is derived from an EMBL/GenBank/DDBJ whole genome shotgun (WGS) entry which is preliminary data.</text>
</comment>
<evidence type="ECO:0000259" key="4">
    <source>
        <dbReference type="Pfam" id="PF03527"/>
    </source>
</evidence>
<dbReference type="InterPro" id="IPR031325">
    <property type="entry name" value="RHS_repeat"/>
</dbReference>
<feature type="domain" description="DUF6531" evidence="5">
    <location>
        <begin position="49"/>
        <end position="126"/>
    </location>
</feature>
<dbReference type="PRINTS" id="PR00394">
    <property type="entry name" value="RHSPROTEIN"/>
</dbReference>
<dbReference type="NCBIfam" id="TIGR01643">
    <property type="entry name" value="YD_repeat_2x"/>
    <property type="match status" value="5"/>
</dbReference>
<protein>
    <submittedName>
        <fullName evidence="7">Type IV secretion protein Rhs</fullName>
    </submittedName>
</protein>
<sequence length="1514" mass="168708">MSGKPAARQGDMTQVGGPIVQGSAGVMIGAPTGVACSVCPTGKASPKYGEPVNAVLGAKVLPGETDVALPGPLSFVVSRAYSSYRTKTPAPVGLYGPGWKMPSDLHLQIRDDELILNDTGGRSIHFELLAPGETAYSRSESFWLVRGGAEAQDKGHPLAVLWGTLPKVLRLSPHVYLATNSPQGAWWVLGGHQRLPESDEILPAPLPPYRVLTEVVDGYGHRLVYHRDSVGAVAGVTDGAGRRYRLVLTTQAQRAAQAPSSPHAPCWPETLPTTAYGKDNGIRLSEVWLVEDPVYPESLPEEPLVRYGYTAFGELEAVYDRSGTEVRRFEYDAGHPGRMTAHRYAGRPASRYRYDEAGRVTEQVNPLGLGYSFAYEKNKVTVTDSLGRREVLHTEGEEGLKRVVMKEQADGSVIRSGYDASGRLVWRTDAAGRKTTYSPDVATGKLTAVTGPDGRKTKYSYNDQQQLLTTVYPDGLRSQREYDRQGRLVKTVSREGRATEFVYGSMHDSQPSVVKDSTGSRRIKRGRYGEILSRTDCSGYEARYAYNRFGQITAVHREEGMSEYRRYDRRGRLSSVKDAQGRKTEYEYNDAGDLTMVIHSDGQRREAEYDARGRIIRVTEGGLTCRAVYDAAGRVVRLVNENGAEMYFTYDALNRVTEETGFDGRIKAYHYSSTRLLERSRDEDLTTAWYYDDADRLTQRTVNGEPAEQWQYDEHGWLTSLSHISEGYRVDIHYEYDRNGRLVSERQTVHGAENGGEPLWEHSVAHGYNDQGLATREVYDRLPVAEWLTYGSGHLAGLKLGSQPLVEYMRDRLHRETERWFGAWRMATGYNASGEVQYRHLSDPALSREYRHDVLGFLTDIEGGEETCRYGYDGSGRLTEVSLTTREMSVDIPYETDAAGNRLEAVAERREANGLPGVFADNRVTEDGQYTYRYDRYGNLVEKGARLPAGTIRCGDERTHHYSYDQQHRLVSYQCTEGYSSRSITESRYVYDAAGRRVCKQVWRRERYGTGRHHDYAALPEKPEVTWYGWDGDRLVTAQTEQSRIQTIYEPGGFTPLVRVETGTEALATTRPQRSLAEKLRQEGNEDGTEMAFPAELVHRLDRLENELRRNAVSEESRKWLAQCGLTAEQMAEQLDAQTEPERTVHLYHCDHRGLPVALINSEGVRDWSAEYDVWGNRLKEDNPQKLAQLIRLPGQQYDDETGLYYNRYRYYNPEQGRYISQDPIGLCGGWNLYTYPLNPVSGTDPLGLFVPLVIAGYYISAEVVALASSGLAAVTAALSTPSGQQVVQNAANAISNTYYQIASQAMIENPGLIAFVAGQNATGRSLVDSGNAMADSYQSIFSDPCGAFASVFGDDNSTNPNVGKDLTDEEKNELGGAGSGSPNGWGPEDEENARGREDNEADIIDKLNPVQRSSVNKLHNIIENNLTEGDFSGTLADLQGNPIPKPGGGFWDHLTEMKQSYDGLNSVRTSIDGTLRNPNLDPQIRTFLEGELSEANLWISKIEDLFKPFGGVK</sequence>
<keyword evidence="2" id="KW-0677">Repeat</keyword>
<dbReference type="InterPro" id="IPR056823">
    <property type="entry name" value="TEN-like_YD-shell"/>
</dbReference>
<accession>A0A402XKS6</accession>
<evidence type="ECO:0000259" key="5">
    <source>
        <dbReference type="Pfam" id="PF20148"/>
    </source>
</evidence>
<evidence type="ECO:0000313" key="7">
    <source>
        <dbReference type="EMBL" id="MIV65964.1"/>
    </source>
</evidence>
<feature type="domain" description="Teneurin-like YD-shell" evidence="6">
    <location>
        <begin position="817"/>
        <end position="1018"/>
    </location>
</feature>
<dbReference type="PANTHER" id="PTHR32305:SF15">
    <property type="entry name" value="PROTEIN RHSA-RELATED"/>
    <property type="match status" value="1"/>
</dbReference>
<name>A0A402XKS6_SALER</name>
<evidence type="ECO:0000256" key="1">
    <source>
        <dbReference type="ARBA" id="ARBA00009455"/>
    </source>
</evidence>
<dbReference type="InterPro" id="IPR045351">
    <property type="entry name" value="DUF6531"/>
</dbReference>
<dbReference type="Proteomes" id="UP000885414">
    <property type="component" value="Unassembled WGS sequence"/>
</dbReference>
<dbReference type="NCBIfam" id="TIGR03696">
    <property type="entry name" value="Rhs_assc_core"/>
    <property type="match status" value="1"/>
</dbReference>
<dbReference type="EMBL" id="RSUZ01000041">
    <property type="protein sequence ID" value="MIV65964.1"/>
    <property type="molecule type" value="Genomic_DNA"/>
</dbReference>
<feature type="region of interest" description="Disordered" evidence="3">
    <location>
        <begin position="1355"/>
        <end position="1396"/>
    </location>
</feature>
<comment type="similarity">
    <text evidence="1">Belongs to the RHS family.</text>
</comment>
<evidence type="ECO:0000256" key="2">
    <source>
        <dbReference type="ARBA" id="ARBA00022737"/>
    </source>
</evidence>
<proteinExistence type="inferred from homology"/>
<dbReference type="Pfam" id="PF25023">
    <property type="entry name" value="TEN_YD-shell"/>
    <property type="match status" value="1"/>
</dbReference>
<dbReference type="Pfam" id="PF03527">
    <property type="entry name" value="RHS"/>
    <property type="match status" value="1"/>
</dbReference>
<dbReference type="CDD" id="cd20700">
    <property type="entry name" value="CdiA-CT_Ec_tRNase"/>
    <property type="match status" value="1"/>
</dbReference>
<organism evidence="7">
    <name type="scientific">Salmonella enterica</name>
    <name type="common">Salmonella choleraesuis</name>
    <dbReference type="NCBI Taxonomy" id="28901"/>
    <lineage>
        <taxon>Bacteria</taxon>
        <taxon>Pseudomonadati</taxon>
        <taxon>Pseudomonadota</taxon>
        <taxon>Gammaproteobacteria</taxon>
        <taxon>Enterobacterales</taxon>
        <taxon>Enterobacteriaceae</taxon>
        <taxon>Salmonella</taxon>
    </lineage>
</organism>
<evidence type="ECO:0000256" key="3">
    <source>
        <dbReference type="SAM" id="MobiDB-lite"/>
    </source>
</evidence>
<dbReference type="InterPro" id="IPR050708">
    <property type="entry name" value="T6SS_VgrG/RHS"/>
</dbReference>
<dbReference type="InterPro" id="IPR001826">
    <property type="entry name" value="RHS"/>
</dbReference>
<dbReference type="Gene3D" id="3.90.930.1">
    <property type="match status" value="1"/>
</dbReference>
<dbReference type="Gene3D" id="2.180.10.10">
    <property type="entry name" value="RHS repeat-associated core"/>
    <property type="match status" value="2"/>
</dbReference>
<gene>
    <name evidence="7" type="ORF">BA086_23665</name>
</gene>
<dbReference type="PANTHER" id="PTHR32305">
    <property type="match status" value="1"/>
</dbReference>
<dbReference type="Pfam" id="PF20148">
    <property type="entry name" value="DUF6531"/>
    <property type="match status" value="1"/>
</dbReference>
<dbReference type="InterPro" id="IPR022385">
    <property type="entry name" value="Rhs_assc_core"/>
</dbReference>
<dbReference type="InterPro" id="IPR006530">
    <property type="entry name" value="YD"/>
</dbReference>
<reference evidence="7" key="1">
    <citation type="submission" date="2018-07" db="EMBL/GenBank/DDBJ databases">
        <authorList>
            <consortium name="GenomeTrakr network: Whole genome sequencing for foodborne pathogen traceback"/>
        </authorList>
    </citation>
    <scope>NUCLEOTIDE SEQUENCE [LARGE SCALE GENOMIC DNA]</scope>
    <source>
        <strain evidence="7">FDA00010322</strain>
    </source>
</reference>
<dbReference type="Pfam" id="PF05593">
    <property type="entry name" value="RHS_repeat"/>
    <property type="match status" value="3"/>
</dbReference>